<protein>
    <recommendedName>
        <fullName evidence="5">Putative 3-methyladenine DNA glycosylase</fullName>
        <ecNumber evidence="5">3.2.2.-</ecNumber>
    </recommendedName>
</protein>
<gene>
    <name evidence="6" type="ORF">ACFFUR_09665</name>
</gene>
<dbReference type="Pfam" id="PF02245">
    <property type="entry name" value="Pur_DNA_glyco"/>
    <property type="match status" value="1"/>
</dbReference>
<dbReference type="NCBIfam" id="TIGR00567">
    <property type="entry name" value="3mg"/>
    <property type="match status" value="1"/>
</dbReference>
<organism evidence="6 7">
    <name type="scientific">Echinicola jeungdonensis</name>
    <dbReference type="NCBI Taxonomy" id="709343"/>
    <lineage>
        <taxon>Bacteria</taxon>
        <taxon>Pseudomonadati</taxon>
        <taxon>Bacteroidota</taxon>
        <taxon>Cytophagia</taxon>
        <taxon>Cytophagales</taxon>
        <taxon>Cyclobacteriaceae</taxon>
        <taxon>Echinicola</taxon>
    </lineage>
</organism>
<comment type="similarity">
    <text evidence="1 5">Belongs to the DNA glycosylase MPG family.</text>
</comment>
<dbReference type="Gene3D" id="3.10.300.10">
    <property type="entry name" value="Methylpurine-DNA glycosylase (MPG)"/>
    <property type="match status" value="1"/>
</dbReference>
<dbReference type="HAMAP" id="MF_00527">
    <property type="entry name" value="3MGH"/>
    <property type="match status" value="1"/>
</dbReference>
<evidence type="ECO:0000313" key="7">
    <source>
        <dbReference type="Proteomes" id="UP001589654"/>
    </source>
</evidence>
<dbReference type="SUPFAM" id="SSF50486">
    <property type="entry name" value="FMT C-terminal domain-like"/>
    <property type="match status" value="1"/>
</dbReference>
<dbReference type="EMBL" id="JBHMEW010000057">
    <property type="protein sequence ID" value="MFB9212076.1"/>
    <property type="molecule type" value="Genomic_DNA"/>
</dbReference>
<dbReference type="InterPro" id="IPR011034">
    <property type="entry name" value="Formyl_transferase-like_C_sf"/>
</dbReference>
<dbReference type="RefSeq" id="WP_290249488.1">
    <property type="nucleotide sequence ID" value="NZ_JAUFQT010000002.1"/>
</dbReference>
<evidence type="ECO:0000256" key="4">
    <source>
        <dbReference type="ARBA" id="ARBA00023204"/>
    </source>
</evidence>
<accession>A0ABV5J5H3</accession>
<reference evidence="6 7" key="1">
    <citation type="submission" date="2024-09" db="EMBL/GenBank/DDBJ databases">
        <authorList>
            <person name="Sun Q."/>
            <person name="Mori K."/>
        </authorList>
    </citation>
    <scope>NUCLEOTIDE SEQUENCE [LARGE SCALE GENOMIC DNA]</scope>
    <source>
        <strain evidence="6 7">CECT 7682</strain>
    </source>
</reference>
<dbReference type="CDD" id="cd00540">
    <property type="entry name" value="AAG"/>
    <property type="match status" value="1"/>
</dbReference>
<evidence type="ECO:0000256" key="3">
    <source>
        <dbReference type="ARBA" id="ARBA00022801"/>
    </source>
</evidence>
<dbReference type="EC" id="3.2.2.-" evidence="5"/>
<evidence type="ECO:0000256" key="5">
    <source>
        <dbReference type="HAMAP-Rule" id="MF_00527"/>
    </source>
</evidence>
<name>A0ABV5J5H3_9BACT</name>
<dbReference type="InterPro" id="IPR003180">
    <property type="entry name" value="MPG"/>
</dbReference>
<evidence type="ECO:0000256" key="1">
    <source>
        <dbReference type="ARBA" id="ARBA00009232"/>
    </source>
</evidence>
<keyword evidence="4 5" id="KW-0234">DNA repair</keyword>
<proteinExistence type="inferred from homology"/>
<sequence length="202" mass="22940">MKDIKILPKEFFLNRNVVEISMDLLGKVLVTQMDGKMTMARIVETEAYDGAVDKACHAYPDKMTRRTEVMFKEGGRSYVYLCYGIHHLFNIVTEKEGMAKAVLVRAVEPLEGLETMKKRRNQNGLYQLTNGPGKVSQALGISTFNNDTVLYEKESPIWLGNIPQNSNFEMVSTTRVGVDYAGNDALLPWRFYIKNSPFISKK</sequence>
<dbReference type="InterPro" id="IPR036995">
    <property type="entry name" value="MPG_sf"/>
</dbReference>
<dbReference type="PANTHER" id="PTHR10429:SF0">
    <property type="entry name" value="DNA-3-METHYLADENINE GLYCOSYLASE"/>
    <property type="match status" value="1"/>
</dbReference>
<dbReference type="Proteomes" id="UP001589654">
    <property type="component" value="Unassembled WGS sequence"/>
</dbReference>
<keyword evidence="2 5" id="KW-0227">DNA damage</keyword>
<comment type="caution">
    <text evidence="6">The sequence shown here is derived from an EMBL/GenBank/DDBJ whole genome shotgun (WGS) entry which is preliminary data.</text>
</comment>
<evidence type="ECO:0000313" key="6">
    <source>
        <dbReference type="EMBL" id="MFB9212076.1"/>
    </source>
</evidence>
<dbReference type="PANTHER" id="PTHR10429">
    <property type="entry name" value="DNA-3-METHYLADENINE GLYCOSYLASE"/>
    <property type="match status" value="1"/>
</dbReference>
<evidence type="ECO:0000256" key="2">
    <source>
        <dbReference type="ARBA" id="ARBA00022763"/>
    </source>
</evidence>
<keyword evidence="7" id="KW-1185">Reference proteome</keyword>
<keyword evidence="3 5" id="KW-0378">Hydrolase</keyword>